<evidence type="ECO:0000313" key="1">
    <source>
        <dbReference type="EMBL" id="MBA2225817.1"/>
    </source>
</evidence>
<protein>
    <submittedName>
        <fullName evidence="1">Uncharacterized protein</fullName>
    </submittedName>
</protein>
<keyword evidence="2" id="KW-1185">Reference proteome</keyword>
<name>A0A7V9ABI8_9BACT</name>
<comment type="caution">
    <text evidence="1">The sequence shown here is derived from an EMBL/GenBank/DDBJ whole genome shotgun (WGS) entry which is preliminary data.</text>
</comment>
<dbReference type="RefSeq" id="WP_194537253.1">
    <property type="nucleotide sequence ID" value="NZ_JACEFB010000003.1"/>
</dbReference>
<gene>
    <name evidence="1" type="ORF">H0921_06520</name>
</gene>
<accession>A0A7V9ABI8</accession>
<dbReference type="AlphaFoldDB" id="A0A7V9ABI8"/>
<dbReference type="EMBL" id="JACEFB010000003">
    <property type="protein sequence ID" value="MBA2225817.1"/>
    <property type="molecule type" value="Genomic_DNA"/>
</dbReference>
<dbReference type="Proteomes" id="UP000542342">
    <property type="component" value="Unassembled WGS sequence"/>
</dbReference>
<proteinExistence type="predicted"/>
<organism evidence="1 2">
    <name type="scientific">Thermogemmata fonticola</name>
    <dbReference type="NCBI Taxonomy" id="2755323"/>
    <lineage>
        <taxon>Bacteria</taxon>
        <taxon>Pseudomonadati</taxon>
        <taxon>Planctomycetota</taxon>
        <taxon>Planctomycetia</taxon>
        <taxon>Gemmatales</taxon>
        <taxon>Gemmataceae</taxon>
        <taxon>Thermogemmata</taxon>
    </lineage>
</organism>
<reference evidence="1 2" key="1">
    <citation type="submission" date="2020-07" db="EMBL/GenBank/DDBJ databases">
        <title>Thermogemmata thermophila gen. nov., sp. nov., a novel moderate thermophilic planctomycete from a Kamchatka hot spring.</title>
        <authorList>
            <person name="Elcheninov A.G."/>
            <person name="Podosokorskaya O.A."/>
            <person name="Kovaleva O.L."/>
            <person name="Novikov A."/>
            <person name="Bonch-Osmolovskaya E.A."/>
            <person name="Toshchakov S.V."/>
            <person name="Kublanov I.V."/>
        </authorList>
    </citation>
    <scope>NUCLEOTIDE SEQUENCE [LARGE SCALE GENOMIC DNA]</scope>
    <source>
        <strain evidence="1 2">2918</strain>
    </source>
</reference>
<sequence>MRVDICSREDMETQALLLQALAEIGAIPDQGAILDLPLGQGLHRFIAPDGMLTVFADAWGVDLEGPDDLVQRVQMAMAKA</sequence>
<evidence type="ECO:0000313" key="2">
    <source>
        <dbReference type="Proteomes" id="UP000542342"/>
    </source>
</evidence>